<dbReference type="PANTHER" id="PTHR11662:SF333">
    <property type="entry name" value="D-GALACTONATE TRANSPORTER"/>
    <property type="match status" value="1"/>
</dbReference>
<comment type="similarity">
    <text evidence="5">Belongs to the major facilitator superfamily. Phthalate permease family.</text>
</comment>
<feature type="compositionally biased region" description="Polar residues" evidence="6">
    <location>
        <begin position="217"/>
        <end position="233"/>
    </location>
</feature>
<evidence type="ECO:0000259" key="8">
    <source>
        <dbReference type="PROSITE" id="PS50850"/>
    </source>
</evidence>
<dbReference type="AlphaFoldDB" id="K6ZCI0"/>
<dbReference type="PANTHER" id="PTHR11662">
    <property type="entry name" value="SOLUTE CARRIER FAMILY 17"/>
    <property type="match status" value="1"/>
</dbReference>
<proteinExistence type="inferred from homology"/>
<evidence type="ECO:0000256" key="6">
    <source>
        <dbReference type="SAM" id="MobiDB-lite"/>
    </source>
</evidence>
<feature type="domain" description="Major facilitator superfamily (MFS) profile" evidence="8">
    <location>
        <begin position="22"/>
        <end position="442"/>
    </location>
</feature>
<evidence type="ECO:0000256" key="1">
    <source>
        <dbReference type="ARBA" id="ARBA00004141"/>
    </source>
</evidence>
<feature type="transmembrane region" description="Helical" evidence="7">
    <location>
        <begin position="298"/>
        <end position="319"/>
    </location>
</feature>
<evidence type="ECO:0000313" key="10">
    <source>
        <dbReference type="Proteomes" id="UP000006263"/>
    </source>
</evidence>
<dbReference type="InterPro" id="IPR050382">
    <property type="entry name" value="MFS_Na/Anion_cotransporter"/>
</dbReference>
<feature type="transmembrane region" description="Helical" evidence="7">
    <location>
        <begin position="147"/>
        <end position="168"/>
    </location>
</feature>
<evidence type="ECO:0000256" key="5">
    <source>
        <dbReference type="ARBA" id="ARBA00038514"/>
    </source>
</evidence>
<evidence type="ECO:0000256" key="2">
    <source>
        <dbReference type="ARBA" id="ARBA00022692"/>
    </source>
</evidence>
<protein>
    <submittedName>
        <fullName evidence="9">Probable galactarate transporter</fullName>
    </submittedName>
</protein>
<dbReference type="GO" id="GO:0022857">
    <property type="term" value="F:transmembrane transporter activity"/>
    <property type="evidence" value="ECO:0007669"/>
    <property type="project" value="InterPro"/>
</dbReference>
<dbReference type="InterPro" id="IPR011701">
    <property type="entry name" value="MFS"/>
</dbReference>
<reference evidence="9 10" key="1">
    <citation type="journal article" date="2017" name="Antonie Van Leeuwenhoek">
        <title>Rhizobium rhizosphaerae sp. nov., a novel species isolated from rice rhizosphere.</title>
        <authorList>
            <person name="Zhao J.J."/>
            <person name="Zhang J."/>
            <person name="Zhang R.J."/>
            <person name="Zhang C.W."/>
            <person name="Yin H.Q."/>
            <person name="Zhang X.X."/>
        </authorList>
    </citation>
    <scope>NUCLEOTIDE SEQUENCE [LARGE SCALE GENOMIC DNA]</scope>
    <source>
        <strain evidence="9 10">KMM 241</strain>
    </source>
</reference>
<keyword evidence="3 7" id="KW-1133">Transmembrane helix</keyword>
<dbReference type="GO" id="GO:0016020">
    <property type="term" value="C:membrane"/>
    <property type="evidence" value="ECO:0007669"/>
    <property type="project" value="UniProtKB-SubCell"/>
</dbReference>
<evidence type="ECO:0000256" key="4">
    <source>
        <dbReference type="ARBA" id="ARBA00023136"/>
    </source>
</evidence>
<feature type="transmembrane region" description="Helical" evidence="7">
    <location>
        <begin position="387"/>
        <end position="407"/>
    </location>
</feature>
<feature type="transmembrane region" description="Helical" evidence="7">
    <location>
        <begin position="258"/>
        <end position="278"/>
    </location>
</feature>
<keyword evidence="2 7" id="KW-0812">Transmembrane</keyword>
<dbReference type="EMBL" id="BAEP01000086">
    <property type="protein sequence ID" value="GAC26683.1"/>
    <property type="molecule type" value="Genomic_DNA"/>
</dbReference>
<sequence>MTTTQQVKSPSVSSKSKSKFGVLALIFLSVVINYMDRTNISVAAQAISDDLELSKVQMGIIFSAFAWTYSIMQIPGGMLVDSVRIRLLYPFILVAWSAATIVQGLLSSFSAVVGCRMAIGFFEAPSYPANNKIVTQWFAEQERAGAIAVYTSGQFIGLAFLMPVLAIIQQWFGWRGLFFISGGIGIIWAGVWYLLYRDPVTQDETPAANGNKPDVNAQLSRHSAPSNDEQNTTPIASQAQATANWNNLKIAFSNRKLWGIYIGQFCLGGTLIFFLTWFPTYLAEYRGLSELNTGFVASIPFLAAFCGVLLSGFVSDWLVRKGVSNEVARKTPIILGLLLSSSVIFANYVESTQWVTFFLSVTFFGNGLASINWVFVSLIAPKHMVGLVGGCFNFIGGLSAVTVPIAIGYLAKDGDFKPALVLVACLALIGLCSYIFLVGKVEQIQVPDIDENGVVLPVTHDANTSSTSTSTSTSTGGA</sequence>
<feature type="transmembrane region" description="Helical" evidence="7">
    <location>
        <begin position="419"/>
        <end position="437"/>
    </location>
</feature>
<dbReference type="PIRSF" id="PIRSF002808">
    <property type="entry name" value="Hexose_phosphate_transp"/>
    <property type="match status" value="1"/>
</dbReference>
<comment type="subcellular location">
    <subcellularLocation>
        <location evidence="1">Membrane</location>
        <topology evidence="1">Multi-pass membrane protein</topology>
    </subcellularLocation>
</comment>
<dbReference type="InterPro" id="IPR036259">
    <property type="entry name" value="MFS_trans_sf"/>
</dbReference>
<feature type="transmembrane region" description="Helical" evidence="7">
    <location>
        <begin position="20"/>
        <end position="35"/>
    </location>
</feature>
<dbReference type="CDD" id="cd17319">
    <property type="entry name" value="MFS_ExuT_GudP_like"/>
    <property type="match status" value="1"/>
</dbReference>
<feature type="transmembrane region" description="Helical" evidence="7">
    <location>
        <begin position="56"/>
        <end position="75"/>
    </location>
</feature>
<evidence type="ECO:0000256" key="3">
    <source>
        <dbReference type="ARBA" id="ARBA00022989"/>
    </source>
</evidence>
<dbReference type="SUPFAM" id="SSF103473">
    <property type="entry name" value="MFS general substrate transporter"/>
    <property type="match status" value="1"/>
</dbReference>
<comment type="caution">
    <text evidence="9">The sequence shown here is derived from an EMBL/GenBank/DDBJ whole genome shotgun (WGS) entry which is preliminary data.</text>
</comment>
<organism evidence="9 10">
    <name type="scientific">Paraglaciecola mesophila KMM 241</name>
    <dbReference type="NCBI Taxonomy" id="1128912"/>
    <lineage>
        <taxon>Bacteria</taxon>
        <taxon>Pseudomonadati</taxon>
        <taxon>Pseudomonadota</taxon>
        <taxon>Gammaproteobacteria</taxon>
        <taxon>Alteromonadales</taxon>
        <taxon>Alteromonadaceae</taxon>
        <taxon>Paraglaciecola</taxon>
    </lineage>
</organism>
<dbReference type="Pfam" id="PF07690">
    <property type="entry name" value="MFS_1"/>
    <property type="match status" value="1"/>
</dbReference>
<feature type="transmembrane region" description="Helical" evidence="7">
    <location>
        <begin position="331"/>
        <end position="349"/>
    </location>
</feature>
<dbReference type="Proteomes" id="UP000006263">
    <property type="component" value="Unassembled WGS sequence"/>
</dbReference>
<dbReference type="RefSeq" id="WP_006994834.1">
    <property type="nucleotide sequence ID" value="NZ_BAEP01000086.1"/>
</dbReference>
<feature type="transmembrane region" description="Helical" evidence="7">
    <location>
        <begin position="355"/>
        <end position="375"/>
    </location>
</feature>
<gene>
    <name evidence="9" type="primary">garP</name>
    <name evidence="9" type="ORF">GMES_4417</name>
</gene>
<dbReference type="InterPro" id="IPR000849">
    <property type="entry name" value="Sugar_P_transporter"/>
</dbReference>
<feature type="transmembrane region" description="Helical" evidence="7">
    <location>
        <begin position="174"/>
        <end position="195"/>
    </location>
</feature>
<dbReference type="Gene3D" id="1.20.1250.20">
    <property type="entry name" value="MFS general substrate transporter like domains"/>
    <property type="match status" value="2"/>
</dbReference>
<evidence type="ECO:0000256" key="7">
    <source>
        <dbReference type="SAM" id="Phobius"/>
    </source>
</evidence>
<name>K6ZCI0_9ALTE</name>
<dbReference type="InterPro" id="IPR020846">
    <property type="entry name" value="MFS_dom"/>
</dbReference>
<accession>K6ZCI0</accession>
<evidence type="ECO:0000313" key="9">
    <source>
        <dbReference type="EMBL" id="GAC26683.1"/>
    </source>
</evidence>
<dbReference type="PROSITE" id="PS50850">
    <property type="entry name" value="MFS"/>
    <property type="match status" value="1"/>
</dbReference>
<keyword evidence="4 7" id="KW-0472">Membrane</keyword>
<dbReference type="OrthoDB" id="9781156at2"/>
<dbReference type="eggNOG" id="COG2271">
    <property type="taxonomic scope" value="Bacteria"/>
</dbReference>
<feature type="region of interest" description="Disordered" evidence="6">
    <location>
        <begin position="205"/>
        <end position="233"/>
    </location>
</feature>
<feature type="transmembrane region" description="Helical" evidence="7">
    <location>
        <begin position="87"/>
        <end position="113"/>
    </location>
</feature>